<name>A0A3Q2GC05_CYPVA</name>
<protein>
    <recommendedName>
        <fullName evidence="6">Immunoglobulin domain-containing protein</fullName>
    </recommendedName>
</protein>
<dbReference type="SMART" id="SM00409">
    <property type="entry name" value="IG"/>
    <property type="match status" value="1"/>
</dbReference>
<evidence type="ECO:0000313" key="8">
    <source>
        <dbReference type="Proteomes" id="UP000265020"/>
    </source>
</evidence>
<dbReference type="SUPFAM" id="SSF48726">
    <property type="entry name" value="Immunoglobulin"/>
    <property type="match status" value="1"/>
</dbReference>
<reference evidence="7" key="2">
    <citation type="submission" date="2025-09" db="UniProtKB">
        <authorList>
            <consortium name="Ensembl"/>
        </authorList>
    </citation>
    <scope>IDENTIFICATION</scope>
</reference>
<dbReference type="GeneTree" id="ENSGT01140000282714"/>
<sequence>MHLYSSLTNTHMIAVVFNFLCFFFLFLKSSFISFVVHIHNGKNGQTVSFVTDIREPPNEILWKHDGNKVVEFDGSEQKAFGSYEHRVTLDWHSADLTISNLRYEDSGLYELETYINNKLDRKQYQLEVIGKFFFFALFNLSNNNF</sequence>
<dbReference type="Proteomes" id="UP000265020">
    <property type="component" value="Unassembled WGS sequence"/>
</dbReference>
<keyword evidence="3 5" id="KW-0472">Membrane</keyword>
<evidence type="ECO:0000259" key="6">
    <source>
        <dbReference type="SMART" id="SM00409"/>
    </source>
</evidence>
<dbReference type="AlphaFoldDB" id="A0A3Q2GC05"/>
<dbReference type="PANTHER" id="PTHR12080">
    <property type="entry name" value="SIGNALING LYMPHOCYTIC ACTIVATION MOLECULE"/>
    <property type="match status" value="1"/>
</dbReference>
<comment type="subcellular location">
    <subcellularLocation>
        <location evidence="1">Membrane</location>
    </subcellularLocation>
</comment>
<evidence type="ECO:0000256" key="4">
    <source>
        <dbReference type="ARBA" id="ARBA00023180"/>
    </source>
</evidence>
<keyword evidence="2" id="KW-0732">Signal</keyword>
<dbReference type="STRING" id="28743.ENSCVAP00000022440"/>
<feature type="domain" description="Immunoglobulin" evidence="6">
    <location>
        <begin position="36"/>
        <end position="129"/>
    </location>
</feature>
<keyword evidence="5" id="KW-0812">Transmembrane</keyword>
<keyword evidence="5" id="KW-1133">Transmembrane helix</keyword>
<dbReference type="Pfam" id="PF07679">
    <property type="entry name" value="I-set"/>
    <property type="match status" value="1"/>
</dbReference>
<dbReference type="InterPro" id="IPR015631">
    <property type="entry name" value="CD2/SLAM_rcpt"/>
</dbReference>
<proteinExistence type="predicted"/>
<dbReference type="GO" id="GO:0016020">
    <property type="term" value="C:membrane"/>
    <property type="evidence" value="ECO:0007669"/>
    <property type="project" value="UniProtKB-SubCell"/>
</dbReference>
<dbReference type="PANTHER" id="PTHR12080:SF55">
    <property type="entry name" value="LYMPHOCYTE FUNCTION-ASSOCIATED ANTIGEN 3"/>
    <property type="match status" value="1"/>
</dbReference>
<accession>A0A3Q2GC05</accession>
<feature type="transmembrane region" description="Helical" evidence="5">
    <location>
        <begin position="12"/>
        <end position="36"/>
    </location>
</feature>
<dbReference type="InterPro" id="IPR036179">
    <property type="entry name" value="Ig-like_dom_sf"/>
</dbReference>
<evidence type="ECO:0000313" key="7">
    <source>
        <dbReference type="Ensembl" id="ENSCVAP00000022440.1"/>
    </source>
</evidence>
<dbReference type="Gene3D" id="2.60.40.10">
    <property type="entry name" value="Immunoglobulins"/>
    <property type="match status" value="1"/>
</dbReference>
<dbReference type="InterPro" id="IPR013098">
    <property type="entry name" value="Ig_I-set"/>
</dbReference>
<dbReference type="Ensembl" id="ENSCVAT00000009318.1">
    <property type="protein sequence ID" value="ENSCVAP00000022440.1"/>
    <property type="gene ID" value="ENSCVAG00000005110.1"/>
</dbReference>
<evidence type="ECO:0000256" key="2">
    <source>
        <dbReference type="ARBA" id="ARBA00022729"/>
    </source>
</evidence>
<evidence type="ECO:0000256" key="5">
    <source>
        <dbReference type="SAM" id="Phobius"/>
    </source>
</evidence>
<reference evidence="7" key="1">
    <citation type="submission" date="2025-08" db="UniProtKB">
        <authorList>
            <consortium name="Ensembl"/>
        </authorList>
    </citation>
    <scope>IDENTIFICATION</scope>
</reference>
<keyword evidence="8" id="KW-1185">Reference proteome</keyword>
<keyword evidence="4" id="KW-0325">Glycoprotein</keyword>
<organism evidence="7 8">
    <name type="scientific">Cyprinodon variegatus</name>
    <name type="common">Sheepshead minnow</name>
    <dbReference type="NCBI Taxonomy" id="28743"/>
    <lineage>
        <taxon>Eukaryota</taxon>
        <taxon>Metazoa</taxon>
        <taxon>Chordata</taxon>
        <taxon>Craniata</taxon>
        <taxon>Vertebrata</taxon>
        <taxon>Euteleostomi</taxon>
        <taxon>Actinopterygii</taxon>
        <taxon>Neopterygii</taxon>
        <taxon>Teleostei</taxon>
        <taxon>Neoteleostei</taxon>
        <taxon>Acanthomorphata</taxon>
        <taxon>Ovalentaria</taxon>
        <taxon>Atherinomorphae</taxon>
        <taxon>Cyprinodontiformes</taxon>
        <taxon>Cyprinodontidae</taxon>
        <taxon>Cyprinodon</taxon>
    </lineage>
</organism>
<evidence type="ECO:0000256" key="3">
    <source>
        <dbReference type="ARBA" id="ARBA00023136"/>
    </source>
</evidence>
<evidence type="ECO:0000256" key="1">
    <source>
        <dbReference type="ARBA" id="ARBA00004370"/>
    </source>
</evidence>
<dbReference type="InterPro" id="IPR013783">
    <property type="entry name" value="Ig-like_fold"/>
</dbReference>
<dbReference type="InterPro" id="IPR003599">
    <property type="entry name" value="Ig_sub"/>
</dbReference>